<dbReference type="HOGENOM" id="CLU_604692_0_0_1"/>
<evidence type="ECO:0000313" key="5">
    <source>
        <dbReference type="EMBL" id="EFJ33628.1"/>
    </source>
</evidence>
<keyword evidence="6" id="KW-1185">Reference proteome</keyword>
<dbReference type="GO" id="GO:0015986">
    <property type="term" value="P:proton motive force-driven ATP synthesis"/>
    <property type="evidence" value="ECO:0000318"/>
    <property type="project" value="GO_Central"/>
</dbReference>
<evidence type="ECO:0000313" key="6">
    <source>
        <dbReference type="Proteomes" id="UP000001514"/>
    </source>
</evidence>
<protein>
    <recommendedName>
        <fullName evidence="7">Myb-like domain-containing protein</fullName>
    </recommendedName>
</protein>
<dbReference type="OMA" id="EINQVKH"/>
<gene>
    <name evidence="5" type="ORF">SELMODRAFT_82760</name>
</gene>
<dbReference type="STRING" id="88036.D8R1X6"/>
<keyword evidence="1" id="KW-0805">Transcription regulation</keyword>
<dbReference type="InParanoid" id="D8R1X6"/>
<evidence type="ECO:0000256" key="3">
    <source>
        <dbReference type="ARBA" id="ARBA00023242"/>
    </source>
</evidence>
<feature type="region of interest" description="Disordered" evidence="4">
    <location>
        <begin position="52"/>
        <end position="119"/>
    </location>
</feature>
<evidence type="ECO:0000256" key="2">
    <source>
        <dbReference type="ARBA" id="ARBA00023163"/>
    </source>
</evidence>
<dbReference type="AlphaFoldDB" id="D8R1X6"/>
<dbReference type="EMBL" id="GL377570">
    <property type="protein sequence ID" value="EFJ33628.1"/>
    <property type="molecule type" value="Genomic_DNA"/>
</dbReference>
<organism evidence="6">
    <name type="scientific">Selaginella moellendorffii</name>
    <name type="common">Spikemoss</name>
    <dbReference type="NCBI Taxonomy" id="88036"/>
    <lineage>
        <taxon>Eukaryota</taxon>
        <taxon>Viridiplantae</taxon>
        <taxon>Streptophyta</taxon>
        <taxon>Embryophyta</taxon>
        <taxon>Tracheophyta</taxon>
        <taxon>Lycopodiopsida</taxon>
        <taxon>Selaginellales</taxon>
        <taxon>Selaginellaceae</taxon>
        <taxon>Selaginella</taxon>
    </lineage>
</organism>
<reference evidence="5 6" key="1">
    <citation type="journal article" date="2011" name="Science">
        <title>The Selaginella genome identifies genetic changes associated with the evolution of vascular plants.</title>
        <authorList>
            <person name="Banks J.A."/>
            <person name="Nishiyama T."/>
            <person name="Hasebe M."/>
            <person name="Bowman J.L."/>
            <person name="Gribskov M."/>
            <person name="dePamphilis C."/>
            <person name="Albert V.A."/>
            <person name="Aono N."/>
            <person name="Aoyama T."/>
            <person name="Ambrose B.A."/>
            <person name="Ashton N.W."/>
            <person name="Axtell M.J."/>
            <person name="Barker E."/>
            <person name="Barker M.S."/>
            <person name="Bennetzen J.L."/>
            <person name="Bonawitz N.D."/>
            <person name="Chapple C."/>
            <person name="Cheng C."/>
            <person name="Correa L.G."/>
            <person name="Dacre M."/>
            <person name="DeBarry J."/>
            <person name="Dreyer I."/>
            <person name="Elias M."/>
            <person name="Engstrom E.M."/>
            <person name="Estelle M."/>
            <person name="Feng L."/>
            <person name="Finet C."/>
            <person name="Floyd S.K."/>
            <person name="Frommer W.B."/>
            <person name="Fujita T."/>
            <person name="Gramzow L."/>
            <person name="Gutensohn M."/>
            <person name="Harholt J."/>
            <person name="Hattori M."/>
            <person name="Heyl A."/>
            <person name="Hirai T."/>
            <person name="Hiwatashi Y."/>
            <person name="Ishikawa M."/>
            <person name="Iwata M."/>
            <person name="Karol K.G."/>
            <person name="Koehler B."/>
            <person name="Kolukisaoglu U."/>
            <person name="Kubo M."/>
            <person name="Kurata T."/>
            <person name="Lalonde S."/>
            <person name="Li K."/>
            <person name="Li Y."/>
            <person name="Litt A."/>
            <person name="Lyons E."/>
            <person name="Manning G."/>
            <person name="Maruyama T."/>
            <person name="Michael T.P."/>
            <person name="Mikami K."/>
            <person name="Miyazaki S."/>
            <person name="Morinaga S."/>
            <person name="Murata T."/>
            <person name="Mueller-Roeber B."/>
            <person name="Nelson D.R."/>
            <person name="Obara M."/>
            <person name="Oguri Y."/>
            <person name="Olmstead R.G."/>
            <person name="Onodera N."/>
            <person name="Petersen B.L."/>
            <person name="Pils B."/>
            <person name="Prigge M."/>
            <person name="Rensing S.A."/>
            <person name="Riano-Pachon D.M."/>
            <person name="Roberts A.W."/>
            <person name="Sato Y."/>
            <person name="Scheller H.V."/>
            <person name="Schulz B."/>
            <person name="Schulz C."/>
            <person name="Shakirov E.V."/>
            <person name="Shibagaki N."/>
            <person name="Shinohara N."/>
            <person name="Shippen D.E."/>
            <person name="Soerensen I."/>
            <person name="Sotooka R."/>
            <person name="Sugimoto N."/>
            <person name="Sugita M."/>
            <person name="Sumikawa N."/>
            <person name="Tanurdzic M."/>
            <person name="Theissen G."/>
            <person name="Ulvskov P."/>
            <person name="Wakazuki S."/>
            <person name="Weng J.K."/>
            <person name="Willats W.W."/>
            <person name="Wipf D."/>
            <person name="Wolf P.G."/>
            <person name="Yang L."/>
            <person name="Zimmer A.D."/>
            <person name="Zhu Q."/>
            <person name="Mitros T."/>
            <person name="Hellsten U."/>
            <person name="Loque D."/>
            <person name="Otillar R."/>
            <person name="Salamov A."/>
            <person name="Schmutz J."/>
            <person name="Shapiro H."/>
            <person name="Lindquist E."/>
            <person name="Lucas S."/>
            <person name="Rokhsar D."/>
            <person name="Grigoriev I.V."/>
        </authorList>
    </citation>
    <scope>NUCLEOTIDE SEQUENCE [LARGE SCALE GENOMIC DNA]</scope>
</reference>
<dbReference type="eggNOG" id="ENOG502QQ59">
    <property type="taxonomic scope" value="Eukaryota"/>
</dbReference>
<dbReference type="PANTHER" id="PTHR16088">
    <property type="entry name" value="YY1 ASSOCIATED PROTEIN-RELATED"/>
    <property type="match status" value="1"/>
</dbReference>
<dbReference type="Gramene" id="EFJ33628">
    <property type="protein sequence ID" value="EFJ33628"/>
    <property type="gene ID" value="SELMODRAFT_82760"/>
</dbReference>
<feature type="compositionally biased region" description="Acidic residues" evidence="4">
    <location>
        <begin position="65"/>
        <end position="86"/>
    </location>
</feature>
<dbReference type="InterPro" id="IPR009057">
    <property type="entry name" value="Homeodomain-like_sf"/>
</dbReference>
<accession>D8R1X6</accession>
<dbReference type="SUPFAM" id="SSF46689">
    <property type="entry name" value="Homeodomain-like"/>
    <property type="match status" value="1"/>
</dbReference>
<feature type="compositionally biased region" description="Basic and acidic residues" evidence="4">
    <location>
        <begin position="88"/>
        <end position="115"/>
    </location>
</feature>
<evidence type="ECO:0000256" key="1">
    <source>
        <dbReference type="ARBA" id="ARBA00023015"/>
    </source>
</evidence>
<dbReference type="KEGG" id="smo:SELMODRAFT_82760"/>
<keyword evidence="2" id="KW-0804">Transcription</keyword>
<proteinExistence type="predicted"/>
<dbReference type="InterPro" id="IPR052435">
    <property type="entry name" value="YY1-Transcr_Regul"/>
</dbReference>
<sequence length="453" mass="51979">MDAISKRTRAHYSLADMTMDQLETFLQESDEDDYFHNVDDEEEYRKFLAAVAQPDEGEGTQVVKDDEDEDDEDFELEIEEMLESDTEQSQKDKLVERRPETREKRREKMRNKERPLGFTKNPLRPLVPYHVVSSDVAGESSSARRPESCFSAAQIGQLHSLIHEHVQLLVQVFSLCILEPSRQQVAIDTHRMLMELVSRRDSASFRKLPFPDFCFRPPFIRPSVDDRQLEEQSITGVRVWCPFIAGPVHSVLSVAPLDHVKEFLDEVAVAVQEFRQRHVQTGASNTRCVREPLFPLPDNLQPKNSPRPSNQSQVKKSLAALLVENTKKQVIALVPKGIVAAAQRFLPFFNPALYPHKPPPAATANRLLFTDAEDELLAMGLMAFNTDWNAIQQRFLPTKTNHQIFVRQKNRSSSRAPENSIKAVRRMKNSSLTVEEKETIQEVRVDYHLSSWH</sequence>
<name>D8R1X6_SELML</name>
<evidence type="ECO:0008006" key="7">
    <source>
        <dbReference type="Google" id="ProtNLM"/>
    </source>
</evidence>
<keyword evidence="3" id="KW-0539">Nucleus</keyword>
<evidence type="ECO:0000256" key="4">
    <source>
        <dbReference type="SAM" id="MobiDB-lite"/>
    </source>
</evidence>
<dbReference type="PANTHER" id="PTHR16088:SF3">
    <property type="entry name" value="GON-4-LIKE PROTEIN"/>
    <property type="match status" value="1"/>
</dbReference>
<dbReference type="Proteomes" id="UP000001514">
    <property type="component" value="Unassembled WGS sequence"/>
</dbReference>
<dbReference type="OrthoDB" id="49309at2759"/>